<dbReference type="InParanoid" id="A0A2Y9P497"/>
<dbReference type="PANTHER" id="PTHR13291:SF2">
    <property type="entry name" value="JOSEPHIN-2"/>
    <property type="match status" value="1"/>
</dbReference>
<dbReference type="GO" id="GO:0016579">
    <property type="term" value="P:protein deubiquitination"/>
    <property type="evidence" value="ECO:0007669"/>
    <property type="project" value="InterPro"/>
</dbReference>
<comment type="catalytic activity">
    <reaction evidence="1">
        <text>Thiol-dependent hydrolysis of ester, thioester, amide, peptide and isopeptide bonds formed by the C-terminal Gly of ubiquitin (a 76-residue protein attached to proteins as an intracellular targeting signal).</text>
        <dbReference type="EC" id="3.4.19.12"/>
    </reaction>
</comment>
<comment type="function">
    <text evidence="8">Cleaves 'Lys-63'-linked poly-ubiquitin chains, and with lesser efficiency 'Lys-48'-linked poly-ubiquitin chains (in vitro). May act as a deubiquitinating enzyme.</text>
</comment>
<evidence type="ECO:0000256" key="2">
    <source>
        <dbReference type="ARBA" id="ARBA00004514"/>
    </source>
</evidence>
<evidence type="ECO:0000256" key="1">
    <source>
        <dbReference type="ARBA" id="ARBA00000707"/>
    </source>
</evidence>
<keyword evidence="5" id="KW-0645">Protease</keyword>
<evidence type="ECO:0000256" key="3">
    <source>
        <dbReference type="ARBA" id="ARBA00012759"/>
    </source>
</evidence>
<dbReference type="SMART" id="SM01246">
    <property type="entry name" value="Josephin"/>
    <property type="match status" value="1"/>
</dbReference>
<dbReference type="STRING" id="9749.A0A2Y9P497"/>
<dbReference type="GeneID" id="111181089"/>
<dbReference type="GO" id="GO:0006508">
    <property type="term" value="P:proteolysis"/>
    <property type="evidence" value="ECO:0007669"/>
    <property type="project" value="UniProtKB-KW"/>
</dbReference>
<dbReference type="Gene3D" id="3.90.70.40">
    <property type="match status" value="1"/>
</dbReference>
<dbReference type="RefSeq" id="XP_022441859.1">
    <property type="nucleotide sequence ID" value="XM_022586151.2"/>
</dbReference>
<dbReference type="GO" id="GO:0004843">
    <property type="term" value="F:cysteine-type deubiquitinase activity"/>
    <property type="evidence" value="ECO:0007669"/>
    <property type="project" value="UniProtKB-EC"/>
</dbReference>
<keyword evidence="6" id="KW-0833">Ubl conjugation pathway</keyword>
<comment type="subcellular location">
    <subcellularLocation>
        <location evidence="2">Cytoplasm</location>
        <location evidence="2">Cytosol</location>
    </subcellularLocation>
</comment>
<feature type="compositionally biased region" description="Basic and acidic residues" evidence="12">
    <location>
        <begin position="19"/>
        <end position="28"/>
    </location>
</feature>
<accession>A0A2Y9P497</accession>
<keyword evidence="14" id="KW-1185">Reference proteome</keyword>
<organism evidence="14 15">
    <name type="scientific">Delphinapterus leucas</name>
    <name type="common">Beluga whale</name>
    <dbReference type="NCBI Taxonomy" id="9749"/>
    <lineage>
        <taxon>Eukaryota</taxon>
        <taxon>Metazoa</taxon>
        <taxon>Chordata</taxon>
        <taxon>Craniata</taxon>
        <taxon>Vertebrata</taxon>
        <taxon>Euteleostomi</taxon>
        <taxon>Mammalia</taxon>
        <taxon>Eutheria</taxon>
        <taxon>Laurasiatheria</taxon>
        <taxon>Artiodactyla</taxon>
        <taxon>Whippomorpha</taxon>
        <taxon>Cetacea</taxon>
        <taxon>Odontoceti</taxon>
        <taxon>Monodontidae</taxon>
        <taxon>Delphinapterus</taxon>
    </lineage>
</organism>
<feature type="compositionally biased region" description="Basic and acidic residues" evidence="12">
    <location>
        <begin position="102"/>
        <end position="114"/>
    </location>
</feature>
<dbReference type="Pfam" id="PF02099">
    <property type="entry name" value="Josephin"/>
    <property type="match status" value="1"/>
</dbReference>
<dbReference type="FunFam" id="3.90.70.40:FF:000003">
    <property type="entry name" value="josephin-2 isoform X1"/>
    <property type="match status" value="1"/>
</dbReference>
<feature type="region of interest" description="Disordered" evidence="12">
    <location>
        <begin position="98"/>
        <end position="119"/>
    </location>
</feature>
<reference evidence="15" key="1">
    <citation type="submission" date="2025-08" db="UniProtKB">
        <authorList>
            <consortium name="RefSeq"/>
        </authorList>
    </citation>
    <scope>IDENTIFICATION</scope>
    <source>
        <tissue evidence="15">Blood</tissue>
    </source>
</reference>
<evidence type="ECO:0000256" key="5">
    <source>
        <dbReference type="ARBA" id="ARBA00022670"/>
    </source>
</evidence>
<evidence type="ECO:0000256" key="9">
    <source>
        <dbReference type="ARBA" id="ARBA00069892"/>
    </source>
</evidence>
<evidence type="ECO:0000256" key="12">
    <source>
        <dbReference type="SAM" id="MobiDB-lite"/>
    </source>
</evidence>
<keyword evidence="7" id="KW-0378">Hydrolase</keyword>
<dbReference type="GO" id="GO:0005829">
    <property type="term" value="C:cytosol"/>
    <property type="evidence" value="ECO:0007669"/>
    <property type="project" value="UniProtKB-SubCell"/>
</dbReference>
<dbReference type="PANTHER" id="PTHR13291">
    <property type="entry name" value="JOSEPHIN 1, 2"/>
    <property type="match status" value="1"/>
</dbReference>
<gene>
    <name evidence="15" type="primary">JOSD2</name>
</gene>
<evidence type="ECO:0000313" key="15">
    <source>
        <dbReference type="RefSeq" id="XP_022441859.1"/>
    </source>
</evidence>
<comment type="caution">
    <text evidence="11">Lacks conserved residue(s) required for the propagation of feature annotation.</text>
</comment>
<evidence type="ECO:0000256" key="11">
    <source>
        <dbReference type="PROSITE-ProRule" id="PRU00331"/>
    </source>
</evidence>
<evidence type="ECO:0000259" key="13">
    <source>
        <dbReference type="PROSITE" id="PS50957"/>
    </source>
</evidence>
<dbReference type="PROSITE" id="PS50957">
    <property type="entry name" value="JOSEPHIN"/>
    <property type="match status" value="1"/>
</dbReference>
<evidence type="ECO:0000256" key="10">
    <source>
        <dbReference type="ARBA" id="ARBA00077222"/>
    </source>
</evidence>
<sequence>MARPCWRPRDKSAMSPALREARETDTQKKNTQLSPLRPLPLPCPPKAQRQNKGAIVQRRQSPERQVVVGWASWAWGQLDERLGVSAQEMWLGTGGCNGWDGPEARRPAGDRLAPDTRLNPHRSLLGTGNYDVNVIMAALQGQGLAAVWWDRRRPLSQLALPRVLGLILNLPSPVSLGLLSLPLRRRHWVALRQVDGVYYNLDSKLRAPEVLGNEDGVSLLVSPPRAFLAAALAQGLCEVLLVVTKEVEEKGSWLRTD</sequence>
<proteinExistence type="predicted"/>
<dbReference type="EC" id="3.4.19.12" evidence="3"/>
<evidence type="ECO:0000256" key="8">
    <source>
        <dbReference type="ARBA" id="ARBA00058284"/>
    </source>
</evidence>
<evidence type="ECO:0000256" key="6">
    <source>
        <dbReference type="ARBA" id="ARBA00022786"/>
    </source>
</evidence>
<feature type="region of interest" description="Disordered" evidence="12">
    <location>
        <begin position="1"/>
        <end position="60"/>
    </location>
</feature>
<dbReference type="Proteomes" id="UP000248483">
    <property type="component" value="Unplaced"/>
</dbReference>
<name>A0A2Y9P497_DELLE</name>
<dbReference type="AlphaFoldDB" id="A0A2Y9P497"/>
<dbReference type="InterPro" id="IPR040053">
    <property type="entry name" value="JOSD1/2"/>
</dbReference>
<dbReference type="InterPro" id="IPR006155">
    <property type="entry name" value="Josephin"/>
</dbReference>
<protein>
    <recommendedName>
        <fullName evidence="9">Josephin-2</fullName>
        <ecNumber evidence="3">3.4.19.12</ecNumber>
    </recommendedName>
    <alternativeName>
        <fullName evidence="10">Josephin domain-containing protein 2</fullName>
    </alternativeName>
</protein>
<evidence type="ECO:0000256" key="4">
    <source>
        <dbReference type="ARBA" id="ARBA00022490"/>
    </source>
</evidence>
<dbReference type="CTD" id="126119"/>
<keyword evidence="4" id="KW-0963">Cytoplasm</keyword>
<evidence type="ECO:0000256" key="7">
    <source>
        <dbReference type="ARBA" id="ARBA00022801"/>
    </source>
</evidence>
<evidence type="ECO:0000313" key="14">
    <source>
        <dbReference type="Proteomes" id="UP000248483"/>
    </source>
</evidence>
<feature type="domain" description="Josephin" evidence="13">
    <location>
        <begin position="72"/>
        <end position="257"/>
    </location>
</feature>